<keyword evidence="1" id="KW-0472">Membrane</keyword>
<name>A0ABU7UX73_9CLOT</name>
<keyword evidence="3" id="KW-1185">Reference proteome</keyword>
<dbReference type="EMBL" id="JAZHFS010000036">
    <property type="protein sequence ID" value="MEF2115010.1"/>
    <property type="molecule type" value="Genomic_DNA"/>
</dbReference>
<proteinExistence type="predicted"/>
<comment type="caution">
    <text evidence="2">The sequence shown here is derived from an EMBL/GenBank/DDBJ whole genome shotgun (WGS) entry which is preliminary data.</text>
</comment>
<accession>A0ABU7UX73</accession>
<evidence type="ECO:0000313" key="2">
    <source>
        <dbReference type="EMBL" id="MEF2115010.1"/>
    </source>
</evidence>
<sequence length="41" mass="4786">MSRNNIEVVKIRLYLNLGFTLIVSPFLLSRVILKSMDKFSE</sequence>
<dbReference type="RefSeq" id="WP_301182991.1">
    <property type="nucleotide sequence ID" value="NZ_JAZHFS010000036.1"/>
</dbReference>
<dbReference type="Proteomes" id="UP001498469">
    <property type="component" value="Unassembled WGS sequence"/>
</dbReference>
<evidence type="ECO:0000256" key="1">
    <source>
        <dbReference type="SAM" id="Phobius"/>
    </source>
</evidence>
<gene>
    <name evidence="2" type="ORF">SJI18_22255</name>
</gene>
<organism evidence="2 3">
    <name type="scientific">Clostridium frigoriphilum</name>
    <dbReference type="NCBI Taxonomy" id="443253"/>
    <lineage>
        <taxon>Bacteria</taxon>
        <taxon>Bacillati</taxon>
        <taxon>Bacillota</taxon>
        <taxon>Clostridia</taxon>
        <taxon>Eubacteriales</taxon>
        <taxon>Clostridiaceae</taxon>
        <taxon>Clostridium</taxon>
    </lineage>
</organism>
<protein>
    <submittedName>
        <fullName evidence="2">Uncharacterized protein</fullName>
    </submittedName>
</protein>
<keyword evidence="1" id="KW-1133">Transmembrane helix</keyword>
<evidence type="ECO:0000313" key="3">
    <source>
        <dbReference type="Proteomes" id="UP001498469"/>
    </source>
</evidence>
<keyword evidence="1" id="KW-0812">Transmembrane</keyword>
<reference evidence="2 3" key="1">
    <citation type="submission" date="2023-11" db="EMBL/GenBank/DDBJ databases">
        <title>Draft genome sequence of a psychrophilic Clostridium strain from permafrost water brine.</title>
        <authorList>
            <person name="Shcherbakova V.A."/>
            <person name="Trubitsyn V.E."/>
            <person name="Zakharyuk A.G."/>
        </authorList>
    </citation>
    <scope>NUCLEOTIDE SEQUENCE [LARGE SCALE GENOMIC DNA]</scope>
    <source>
        <strain evidence="2 3">14F</strain>
    </source>
</reference>
<feature type="transmembrane region" description="Helical" evidence="1">
    <location>
        <begin position="13"/>
        <end position="33"/>
    </location>
</feature>